<reference evidence="1" key="3">
    <citation type="submission" date="2023-05" db="EMBL/GenBank/DDBJ databases">
        <authorList>
            <person name="Smith C.H."/>
        </authorList>
    </citation>
    <scope>NUCLEOTIDE SEQUENCE</scope>
    <source>
        <strain evidence="1">CHS0354</strain>
        <tissue evidence="1">Mantle</tissue>
    </source>
</reference>
<organism evidence="1 2">
    <name type="scientific">Potamilus streckersoni</name>
    <dbReference type="NCBI Taxonomy" id="2493646"/>
    <lineage>
        <taxon>Eukaryota</taxon>
        <taxon>Metazoa</taxon>
        <taxon>Spiralia</taxon>
        <taxon>Lophotrochozoa</taxon>
        <taxon>Mollusca</taxon>
        <taxon>Bivalvia</taxon>
        <taxon>Autobranchia</taxon>
        <taxon>Heteroconchia</taxon>
        <taxon>Palaeoheterodonta</taxon>
        <taxon>Unionida</taxon>
        <taxon>Unionoidea</taxon>
        <taxon>Unionidae</taxon>
        <taxon>Ambleminae</taxon>
        <taxon>Lampsilini</taxon>
        <taxon>Potamilus</taxon>
    </lineage>
</organism>
<sequence>MVIANPDLQKLWGRRDVLKFGRSTGLTQGLLLLENAMFKIHNASLSLPNDMPLPHGYPSSNFIMKGQFLIQNVGTEPFFIPGDSGAGVYVVTGHHHGESKLALIGIAIGSITSGECAMTPIGRVLEALGLNESNIITEGVMETDP</sequence>
<dbReference type="Proteomes" id="UP001195483">
    <property type="component" value="Unassembled WGS sequence"/>
</dbReference>
<keyword evidence="2" id="KW-1185">Reference proteome</keyword>
<proteinExistence type="predicted"/>
<name>A0AAE0SUS4_9BIVA</name>
<protein>
    <submittedName>
        <fullName evidence="1">Uncharacterized protein</fullName>
    </submittedName>
</protein>
<reference evidence="1" key="2">
    <citation type="journal article" date="2021" name="Genome Biol. Evol.">
        <title>Developing a high-quality reference genome for a parasitic bivalve with doubly uniparental inheritance (Bivalvia: Unionida).</title>
        <authorList>
            <person name="Smith C.H."/>
        </authorList>
    </citation>
    <scope>NUCLEOTIDE SEQUENCE</scope>
    <source>
        <strain evidence="1">CHS0354</strain>
        <tissue evidence="1">Mantle</tissue>
    </source>
</reference>
<evidence type="ECO:0000313" key="2">
    <source>
        <dbReference type="Proteomes" id="UP001195483"/>
    </source>
</evidence>
<dbReference type="EMBL" id="JAEAOA010001753">
    <property type="protein sequence ID" value="KAK3598316.1"/>
    <property type="molecule type" value="Genomic_DNA"/>
</dbReference>
<reference evidence="1" key="1">
    <citation type="journal article" date="2021" name="Genome Biol. Evol.">
        <title>A High-Quality Reference Genome for a Parasitic Bivalve with Doubly Uniparental Inheritance (Bivalvia: Unionida).</title>
        <authorList>
            <person name="Smith C.H."/>
        </authorList>
    </citation>
    <scope>NUCLEOTIDE SEQUENCE</scope>
    <source>
        <strain evidence="1">CHS0354</strain>
    </source>
</reference>
<accession>A0AAE0SUS4</accession>
<comment type="caution">
    <text evidence="1">The sequence shown here is derived from an EMBL/GenBank/DDBJ whole genome shotgun (WGS) entry which is preliminary data.</text>
</comment>
<gene>
    <name evidence="1" type="ORF">CHS0354_029225</name>
</gene>
<evidence type="ECO:0000313" key="1">
    <source>
        <dbReference type="EMBL" id="KAK3598316.1"/>
    </source>
</evidence>
<dbReference type="AlphaFoldDB" id="A0AAE0SUS4"/>